<evidence type="ECO:0000313" key="5">
    <source>
        <dbReference type="Proteomes" id="UP001160508"/>
    </source>
</evidence>
<dbReference type="PANTHER" id="PTHR30404">
    <property type="entry name" value="N-ACETYLMURAMOYL-L-ALANINE AMIDASE"/>
    <property type="match status" value="1"/>
</dbReference>
<dbReference type="EMBL" id="OP031061">
    <property type="protein sequence ID" value="UVN06080.1"/>
    <property type="molecule type" value="Genomic_DNA"/>
</dbReference>
<evidence type="ECO:0000259" key="3">
    <source>
        <dbReference type="SMART" id="SM00646"/>
    </source>
</evidence>
<reference evidence="4" key="1">
    <citation type="submission" date="2022-07" db="EMBL/GenBank/DDBJ databases">
        <authorList>
            <person name="Nishijima S."/>
        </authorList>
    </citation>
    <scope>NUCLEOTIDE SEQUENCE</scope>
    <source>
        <strain evidence="4">1827_77749</strain>
    </source>
</reference>
<organism evidence="4 5">
    <name type="scientific">Bacteriophage sp</name>
    <dbReference type="NCBI Taxonomy" id="38018"/>
    <lineage>
        <taxon>Viruses</taxon>
    </lineage>
</organism>
<protein>
    <submittedName>
        <fullName evidence="4">N-acetylmuramoyl-L-alanine amidase</fullName>
    </submittedName>
</protein>
<evidence type="ECO:0000256" key="2">
    <source>
        <dbReference type="SAM" id="MobiDB-lite"/>
    </source>
</evidence>
<dbReference type="InterPro" id="IPR050695">
    <property type="entry name" value="N-acetylmuramoyl_amidase_3"/>
</dbReference>
<sequence>MKKILIDNGHGENTKGKRSPDGKFLEYKFAREIADDIVRELKKLGYEAERIVKENIDVSLTERARRVNEICGKYGTSNVILVSIHCNAAGDGSKWMTATGWSAYTSKGETKADYLATCLYDAAENNMKGQKLRKDEYSDGDPDWEENFYILQKTKCPAVLTENFFMDNKDDVEYLQSADGRDAIVRTHVEGIIRFFSR</sequence>
<evidence type="ECO:0000256" key="1">
    <source>
        <dbReference type="ARBA" id="ARBA00022801"/>
    </source>
</evidence>
<dbReference type="SUPFAM" id="SSF53187">
    <property type="entry name" value="Zn-dependent exopeptidases"/>
    <property type="match status" value="1"/>
</dbReference>
<dbReference type="Proteomes" id="UP001160508">
    <property type="component" value="Segment"/>
</dbReference>
<dbReference type="InterPro" id="IPR002508">
    <property type="entry name" value="MurNAc-LAA_cat"/>
</dbReference>
<proteinExistence type="predicted"/>
<evidence type="ECO:0000313" key="4">
    <source>
        <dbReference type="EMBL" id="UVN06080.1"/>
    </source>
</evidence>
<keyword evidence="1" id="KW-0378">Hydrolase</keyword>
<dbReference type="Pfam" id="PF01520">
    <property type="entry name" value="Amidase_3"/>
    <property type="match status" value="1"/>
</dbReference>
<dbReference type="Gene3D" id="3.40.630.40">
    <property type="entry name" value="Zn-dependent exopeptidases"/>
    <property type="match status" value="1"/>
</dbReference>
<name>A0ABY5T6S9_9VIRU</name>
<dbReference type="CDD" id="cd02696">
    <property type="entry name" value="MurNAc-LAA"/>
    <property type="match status" value="1"/>
</dbReference>
<dbReference type="SMART" id="SM00646">
    <property type="entry name" value="Ami_3"/>
    <property type="match status" value="1"/>
</dbReference>
<feature type="compositionally biased region" description="Basic and acidic residues" evidence="2">
    <location>
        <begin position="9"/>
        <end position="20"/>
    </location>
</feature>
<dbReference type="PANTHER" id="PTHR30404:SF0">
    <property type="entry name" value="N-ACETYLMURAMOYL-L-ALANINE AMIDASE AMIC"/>
    <property type="match status" value="1"/>
</dbReference>
<feature type="domain" description="MurNAc-LAA" evidence="3">
    <location>
        <begin position="77"/>
        <end position="193"/>
    </location>
</feature>
<feature type="region of interest" description="Disordered" evidence="2">
    <location>
        <begin position="1"/>
        <end position="20"/>
    </location>
</feature>
<accession>A0ABY5T6S9</accession>
<keyword evidence="5" id="KW-1185">Reference proteome</keyword>